<dbReference type="EMBL" id="JAGSPA010000005">
    <property type="protein sequence ID" value="MBV7257815.1"/>
    <property type="molecule type" value="Genomic_DNA"/>
</dbReference>
<dbReference type="InterPro" id="IPR010055">
    <property type="entry name" value="T2SS_protein-GspJ"/>
</dbReference>
<dbReference type="PANTHER" id="PTHR39583">
    <property type="entry name" value="TYPE II SECRETION SYSTEM PROTEIN J-RELATED"/>
    <property type="match status" value="1"/>
</dbReference>
<keyword evidence="3" id="KW-0812">Transmembrane</keyword>
<dbReference type="Pfam" id="PF07963">
    <property type="entry name" value="N_methyl"/>
    <property type="match status" value="1"/>
</dbReference>
<keyword evidence="4" id="KW-1133">Transmembrane helix</keyword>
<name>A0ABS6SHE6_9SPHN</name>
<keyword evidence="2" id="KW-0488">Methylation</keyword>
<accession>A0ABS6SHE6</accession>
<dbReference type="InterPro" id="IPR012902">
    <property type="entry name" value="N_methyl_site"/>
</dbReference>
<protein>
    <submittedName>
        <fullName evidence="6">Type II secretion system minor pseudopilin GspJ</fullName>
    </submittedName>
</protein>
<evidence type="ECO:0000313" key="6">
    <source>
        <dbReference type="EMBL" id="MBV7257815.1"/>
    </source>
</evidence>
<dbReference type="NCBIfam" id="TIGR02532">
    <property type="entry name" value="IV_pilin_GFxxxE"/>
    <property type="match status" value="1"/>
</dbReference>
<proteinExistence type="predicted"/>
<dbReference type="Pfam" id="PF11612">
    <property type="entry name" value="T2SSJ"/>
    <property type="match status" value="1"/>
</dbReference>
<dbReference type="PANTHER" id="PTHR39583:SF2">
    <property type="entry name" value="TYPE II SECRETION SYSTEM PROTEIN J"/>
    <property type="match status" value="1"/>
</dbReference>
<evidence type="ECO:0000313" key="7">
    <source>
        <dbReference type="Proteomes" id="UP000722336"/>
    </source>
</evidence>
<dbReference type="Proteomes" id="UP000722336">
    <property type="component" value="Unassembled WGS sequence"/>
</dbReference>
<keyword evidence="7" id="KW-1185">Reference proteome</keyword>
<gene>
    <name evidence="6" type="primary">gspJ</name>
    <name evidence="6" type="ORF">KCG44_13595</name>
</gene>
<evidence type="ECO:0000256" key="5">
    <source>
        <dbReference type="ARBA" id="ARBA00023136"/>
    </source>
</evidence>
<evidence type="ECO:0000256" key="1">
    <source>
        <dbReference type="ARBA" id="ARBA00004167"/>
    </source>
</evidence>
<comment type="caution">
    <text evidence="6">The sequence shown here is derived from an EMBL/GenBank/DDBJ whole genome shotgun (WGS) entry which is preliminary data.</text>
</comment>
<dbReference type="InterPro" id="IPR051621">
    <property type="entry name" value="T2SS_protein_J"/>
</dbReference>
<sequence>MMRRNEVSREQGFTLVETLVALFVFALVVGASTFVFGQTVRASQGIEAASKEVQALQRTRAALRADLLQMVARPSRDENGDARAILAGGDNAEVLLAFVRRGPDDQERAGRPSMQYVEWQLTGRGLERRTAPFVDGVAAETPALLFPGARRAKVEFNVKGAWSDRVPRTLPSGTYVQAIRLTLDHPRFGPTQQLFMTGLPS</sequence>
<evidence type="ECO:0000256" key="2">
    <source>
        <dbReference type="ARBA" id="ARBA00022481"/>
    </source>
</evidence>
<organism evidence="6 7">
    <name type="scientific">Pacificimonas pallii</name>
    <dbReference type="NCBI Taxonomy" id="2827236"/>
    <lineage>
        <taxon>Bacteria</taxon>
        <taxon>Pseudomonadati</taxon>
        <taxon>Pseudomonadota</taxon>
        <taxon>Alphaproteobacteria</taxon>
        <taxon>Sphingomonadales</taxon>
        <taxon>Sphingosinicellaceae</taxon>
        <taxon>Pacificimonas</taxon>
    </lineage>
</organism>
<keyword evidence="5" id="KW-0472">Membrane</keyword>
<reference evidence="6 7" key="1">
    <citation type="submission" date="2021-04" db="EMBL/GenBank/DDBJ databases">
        <authorList>
            <person name="Pira H."/>
            <person name="Risdian C."/>
            <person name="Wink J."/>
        </authorList>
    </citation>
    <scope>NUCLEOTIDE SEQUENCE [LARGE SCALE GENOMIC DNA]</scope>
    <source>
        <strain evidence="6 7">WHA3</strain>
    </source>
</reference>
<dbReference type="NCBIfam" id="TIGR01711">
    <property type="entry name" value="gspJ"/>
    <property type="match status" value="1"/>
</dbReference>
<dbReference type="RefSeq" id="WP_218446662.1">
    <property type="nucleotide sequence ID" value="NZ_JAGSPA010000005.1"/>
</dbReference>
<evidence type="ECO:0000256" key="4">
    <source>
        <dbReference type="ARBA" id="ARBA00022989"/>
    </source>
</evidence>
<evidence type="ECO:0000256" key="3">
    <source>
        <dbReference type="ARBA" id="ARBA00022692"/>
    </source>
</evidence>
<comment type="subcellular location">
    <subcellularLocation>
        <location evidence="1">Membrane</location>
        <topology evidence="1">Single-pass membrane protein</topology>
    </subcellularLocation>
</comment>